<dbReference type="RefSeq" id="WP_179770241.1">
    <property type="nucleotide sequence ID" value="NZ_JACCFO010000001.1"/>
</dbReference>
<reference evidence="1 2" key="1">
    <citation type="submission" date="2020-07" db="EMBL/GenBank/DDBJ databases">
        <title>Sequencing the genomes of 1000 actinobacteria strains.</title>
        <authorList>
            <person name="Klenk H.-P."/>
        </authorList>
    </citation>
    <scope>NUCLEOTIDE SEQUENCE [LARGE SCALE GENOMIC DNA]</scope>
    <source>
        <strain evidence="1 2">DSM 45927</strain>
    </source>
</reference>
<evidence type="ECO:0000313" key="1">
    <source>
        <dbReference type="EMBL" id="NYI99233.1"/>
    </source>
</evidence>
<evidence type="ECO:0000313" key="2">
    <source>
        <dbReference type="Proteomes" id="UP000575985"/>
    </source>
</evidence>
<dbReference type="NCBIfam" id="TIGR04363">
    <property type="entry name" value="LD_lanti_pre"/>
    <property type="match status" value="1"/>
</dbReference>
<dbReference type="Proteomes" id="UP000575985">
    <property type="component" value="Unassembled WGS sequence"/>
</dbReference>
<sequence length="50" mass="5225">MQYPAANTDAEADPFDLDVEVVESGPRLDALLNLTGDNCGTTCESACTSC</sequence>
<comment type="caution">
    <text evidence="1">The sequence shown here is derived from an EMBL/GenBank/DDBJ whole genome shotgun (WGS) entry which is preliminary data.</text>
</comment>
<dbReference type="AlphaFoldDB" id="A0A853BVW9"/>
<gene>
    <name evidence="1" type="ORF">HNR12_005510</name>
</gene>
<keyword evidence="2" id="KW-1185">Reference proteome</keyword>
<dbReference type="EMBL" id="JACCFO010000001">
    <property type="protein sequence ID" value="NYI99233.1"/>
    <property type="molecule type" value="Genomic_DNA"/>
</dbReference>
<dbReference type="InterPro" id="IPR027575">
    <property type="entry name" value="LD_lanti_pre"/>
</dbReference>
<organism evidence="1 2">
    <name type="scientific">Streptomonospora nanhaiensis</name>
    <dbReference type="NCBI Taxonomy" id="1323731"/>
    <lineage>
        <taxon>Bacteria</taxon>
        <taxon>Bacillati</taxon>
        <taxon>Actinomycetota</taxon>
        <taxon>Actinomycetes</taxon>
        <taxon>Streptosporangiales</taxon>
        <taxon>Nocardiopsidaceae</taxon>
        <taxon>Streptomonospora</taxon>
    </lineage>
</organism>
<proteinExistence type="predicted"/>
<accession>A0A853BVW9</accession>
<name>A0A853BVW9_9ACTN</name>
<protein>
    <submittedName>
        <fullName evidence="1">FxLD family lantipeptide</fullName>
    </submittedName>
</protein>